<dbReference type="GO" id="GO:0016491">
    <property type="term" value="F:oxidoreductase activity"/>
    <property type="evidence" value="ECO:0007669"/>
    <property type="project" value="TreeGrafter"/>
</dbReference>
<feature type="transmembrane region" description="Helical" evidence="4">
    <location>
        <begin position="79"/>
        <end position="103"/>
    </location>
</feature>
<feature type="region of interest" description="Disordered" evidence="3">
    <location>
        <begin position="142"/>
        <end position="185"/>
    </location>
</feature>
<proteinExistence type="predicted"/>
<accession>A0A9P1KKH2</accession>
<evidence type="ECO:0000256" key="4">
    <source>
        <dbReference type="SAM" id="Phobius"/>
    </source>
</evidence>
<dbReference type="EMBL" id="FO818640">
    <property type="protein sequence ID" value="CDM98079.1"/>
    <property type="molecule type" value="Genomic_DNA"/>
</dbReference>
<sequence length="334" mass="36409">MALDHLILFLWLSLTGSGLVAASPSQSLTVAQQLRETAGMISPSPFLAATTSESLLLAQENSNSNGNNQVKFLSGFPKALILLGVGGVVVTGGAVFILIRLLATPDLEEESQETQQTTQPQPAPEISAASPQTLIQFPAIEAPPEADPPISENGLINLPPTPVTESTTEAPPPPSVPTEPTLVAESPQPVKIDRIEELILQLQYPNPNHRSKAIWELAQQGDSRAIEPLVNLLFTSDSKQRSKILAALAEISTRCIKPMSKALVFSLQDENPEVRQNAIRDLTRIYDLMYQTSQILQRAMDDPEADVRETAQWAVDKLSRMRPLPISRNHLDNQ</sequence>
<reference evidence="5 6" key="1">
    <citation type="submission" date="2014-02" db="EMBL/GenBank/DDBJ databases">
        <authorList>
            <person name="Genoscope - CEA"/>
        </authorList>
    </citation>
    <scope>NUCLEOTIDE SEQUENCE [LARGE SCALE GENOMIC DNA]</scope>
    <source>
        <strain evidence="5 6">PCC 8005</strain>
    </source>
</reference>
<dbReference type="PANTHER" id="PTHR12697">
    <property type="entry name" value="PBS LYASE HEAT-LIKE PROTEIN"/>
    <property type="match status" value="1"/>
</dbReference>
<dbReference type="SUPFAM" id="SSF48371">
    <property type="entry name" value="ARM repeat"/>
    <property type="match status" value="1"/>
</dbReference>
<dbReference type="Proteomes" id="UP000032946">
    <property type="component" value="Chromosome"/>
</dbReference>
<dbReference type="Pfam" id="PF13646">
    <property type="entry name" value="HEAT_2"/>
    <property type="match status" value="1"/>
</dbReference>
<keyword evidence="4" id="KW-0472">Membrane</keyword>
<keyword evidence="6" id="KW-1185">Reference proteome</keyword>
<evidence type="ECO:0000313" key="6">
    <source>
        <dbReference type="Proteomes" id="UP000032946"/>
    </source>
</evidence>
<evidence type="ECO:0000256" key="1">
    <source>
        <dbReference type="ARBA" id="ARBA00022549"/>
    </source>
</evidence>
<keyword evidence="4" id="KW-0812">Transmembrane</keyword>
<dbReference type="AlphaFoldDB" id="A0A9P1KKH2"/>
<dbReference type="InterPro" id="IPR011989">
    <property type="entry name" value="ARM-like"/>
</dbReference>
<dbReference type="GO" id="GO:0030089">
    <property type="term" value="C:phycobilisome"/>
    <property type="evidence" value="ECO:0007669"/>
    <property type="project" value="UniProtKB-KW"/>
</dbReference>
<dbReference type="Gene3D" id="1.25.10.10">
    <property type="entry name" value="Leucine-rich Repeat Variant"/>
    <property type="match status" value="1"/>
</dbReference>
<keyword evidence="4" id="KW-1133">Transmembrane helix</keyword>
<protein>
    <submittedName>
        <fullName evidence="5">HEAT domain containing protein</fullName>
    </submittedName>
</protein>
<name>A0A9P1KKH2_9CYAN</name>
<evidence type="ECO:0000256" key="2">
    <source>
        <dbReference type="ARBA" id="ARBA00022738"/>
    </source>
</evidence>
<dbReference type="InterPro" id="IPR016024">
    <property type="entry name" value="ARM-type_fold"/>
</dbReference>
<evidence type="ECO:0000256" key="3">
    <source>
        <dbReference type="SAM" id="MobiDB-lite"/>
    </source>
</evidence>
<dbReference type="RefSeq" id="WP_006668318.1">
    <property type="nucleotide sequence ID" value="NZ_FO818640.1"/>
</dbReference>
<organism evidence="5 6">
    <name type="scientific">Limnospira indica PCC 8005</name>
    <dbReference type="NCBI Taxonomy" id="376219"/>
    <lineage>
        <taxon>Bacteria</taxon>
        <taxon>Bacillati</taxon>
        <taxon>Cyanobacteriota</taxon>
        <taxon>Cyanophyceae</taxon>
        <taxon>Oscillatoriophycideae</taxon>
        <taxon>Oscillatoriales</taxon>
        <taxon>Sirenicapillariaceae</taxon>
        <taxon>Limnospira</taxon>
    </lineage>
</organism>
<dbReference type="PANTHER" id="PTHR12697:SF5">
    <property type="entry name" value="DEOXYHYPUSINE HYDROXYLASE"/>
    <property type="match status" value="1"/>
</dbReference>
<gene>
    <name evidence="5" type="ORF">ARTHRO_60680</name>
</gene>
<evidence type="ECO:0000313" key="5">
    <source>
        <dbReference type="EMBL" id="CDM98079.1"/>
    </source>
</evidence>
<keyword evidence="2" id="KW-0605">Phycobilisome</keyword>
<keyword evidence="1" id="KW-0042">Antenna complex</keyword>